<dbReference type="EMBL" id="CP147711">
    <property type="protein sequence ID" value="WXC82770.1"/>
    <property type="molecule type" value="Genomic_DNA"/>
</dbReference>
<organism evidence="2">
    <name type="scientific">Bradyrhizobium septentrionale</name>
    <dbReference type="NCBI Taxonomy" id="1404411"/>
    <lineage>
        <taxon>Bacteria</taxon>
        <taxon>Pseudomonadati</taxon>
        <taxon>Pseudomonadota</taxon>
        <taxon>Alphaproteobacteria</taxon>
        <taxon>Hyphomicrobiales</taxon>
        <taxon>Nitrobacteraceae</taxon>
        <taxon>Bradyrhizobium</taxon>
    </lineage>
</organism>
<evidence type="ECO:0000259" key="1">
    <source>
        <dbReference type="Pfam" id="PF13439"/>
    </source>
</evidence>
<dbReference type="Pfam" id="PF13692">
    <property type="entry name" value="Glyco_trans_1_4"/>
    <property type="match status" value="1"/>
</dbReference>
<reference evidence="3" key="3">
    <citation type="submission" date="2024-03" db="EMBL/GenBank/DDBJ databases">
        <authorList>
            <person name="Bromfield E.S.P."/>
            <person name="Cloutier S."/>
        </authorList>
    </citation>
    <scope>NUCLEOTIDE SEQUENCE</scope>
    <source>
        <strain evidence="3">5S5</strain>
    </source>
</reference>
<reference evidence="2" key="1">
    <citation type="submission" date="2020-06" db="EMBL/GenBank/DDBJ databases">
        <title>Whole Genome Sequence of Bradyrhizobium sp. Strain 1S1.</title>
        <authorList>
            <person name="Bromfield E.S.P."/>
            <person name="Cloutier S."/>
        </authorList>
    </citation>
    <scope>NUCLEOTIDE SEQUENCE [LARGE SCALE GENOMIC DNA]</scope>
    <source>
        <strain evidence="2">1S1</strain>
    </source>
</reference>
<keyword evidence="4" id="KW-1185">Reference proteome</keyword>
<dbReference type="Gene3D" id="3.40.50.2000">
    <property type="entry name" value="Glycogen Phosphorylase B"/>
    <property type="match status" value="2"/>
</dbReference>
<dbReference type="InterPro" id="IPR050194">
    <property type="entry name" value="Glycosyltransferase_grp1"/>
</dbReference>
<sequence length="363" mass="39781">MLSSVHSANDIRIVEKEARSLSEAGHEVTVVARPPRPGDAGRIVFKLIEQPSVARWKRPWVAGRAAIALARASGADVVQFHDPELIPFALLLKSRRCKVVYDVHEDVPSDIHSKRWIWPWMRPLVARAMELVERSAARRFDAIVAATPAIADRFHSYGANVTLVRNTVRLDEFIEPTPTTKRQRQAVYVGRTSFDRGLVEMVEACAAVRLPLVLAGTIGREEQAWLEKSSADVSYRGSLGRAEIATLLNESLIGLNLLLPEPNYLLSLPTKLFEYMAAGLPVISSDLPKSKEIVEAAGCGIVVSLRDRAALLDSLTRLADDPQMAIGLGLAGRAAVVGNFNWQHDAAELNDLYQRFASPGAAA</sequence>
<dbReference type="Pfam" id="PF13439">
    <property type="entry name" value="Glyco_transf_4"/>
    <property type="match status" value="1"/>
</dbReference>
<gene>
    <name evidence="2" type="ORF">HAP48_031235</name>
    <name evidence="3" type="ORF">WDK88_14920</name>
</gene>
<dbReference type="CDD" id="cd03794">
    <property type="entry name" value="GT4_WbuB-like"/>
    <property type="match status" value="1"/>
</dbReference>
<dbReference type="SUPFAM" id="SSF53756">
    <property type="entry name" value="UDP-Glycosyltransferase/glycogen phosphorylase"/>
    <property type="match status" value="1"/>
</dbReference>
<dbReference type="AlphaFoldDB" id="A0A973W4U2"/>
<dbReference type="PANTHER" id="PTHR45947:SF3">
    <property type="entry name" value="SULFOQUINOVOSYL TRANSFERASE SQD2"/>
    <property type="match status" value="1"/>
</dbReference>
<dbReference type="EMBL" id="JAAOLE020000001">
    <property type="protein sequence ID" value="NVI47356.1"/>
    <property type="molecule type" value="Genomic_DNA"/>
</dbReference>
<dbReference type="InterPro" id="IPR028098">
    <property type="entry name" value="Glyco_trans_4-like_N"/>
</dbReference>
<evidence type="ECO:0000313" key="4">
    <source>
        <dbReference type="Proteomes" id="UP001432046"/>
    </source>
</evidence>
<accession>A0A973W4U2</accession>
<feature type="domain" description="Glycosyltransferase subfamily 4-like N-terminal" evidence="1">
    <location>
        <begin position="15"/>
        <end position="171"/>
    </location>
</feature>
<dbReference type="PANTHER" id="PTHR45947">
    <property type="entry name" value="SULFOQUINOVOSYL TRANSFERASE SQD2"/>
    <property type="match status" value="1"/>
</dbReference>
<evidence type="ECO:0000313" key="3">
    <source>
        <dbReference type="EMBL" id="WXC82770.1"/>
    </source>
</evidence>
<name>A0A973W4U2_9BRAD</name>
<dbReference type="RefSeq" id="WP_166207673.1">
    <property type="nucleotide sequence ID" value="NZ_CP088285.1"/>
</dbReference>
<dbReference type="GO" id="GO:0016758">
    <property type="term" value="F:hexosyltransferase activity"/>
    <property type="evidence" value="ECO:0007669"/>
    <property type="project" value="TreeGrafter"/>
</dbReference>
<proteinExistence type="predicted"/>
<dbReference type="Proteomes" id="UP001432046">
    <property type="component" value="Chromosome"/>
</dbReference>
<evidence type="ECO:0000313" key="2">
    <source>
        <dbReference type="EMBL" id="NVI47356.1"/>
    </source>
</evidence>
<protein>
    <submittedName>
        <fullName evidence="2">Glycosyltransferase family 4 protein</fullName>
    </submittedName>
</protein>
<reference evidence="3" key="2">
    <citation type="journal article" date="2021" name="Int. J. Syst. Evol. Microbiol.">
        <title>Bradyrhizobium septentrionale sp. nov. (sv. septentrionale) and Bradyrhizobium quebecense sp. nov. (sv. septentrionale) associated with legumes native to Canada possess rearranged symbiosis genes and numerous insertion sequences.</title>
        <authorList>
            <person name="Bromfield E.S.P."/>
            <person name="Cloutier S."/>
        </authorList>
    </citation>
    <scope>NUCLEOTIDE SEQUENCE</scope>
    <source>
        <strain evidence="3">5S5</strain>
    </source>
</reference>